<organism evidence="1 2">
    <name type="scientific">Paramuricea clavata</name>
    <name type="common">Red gorgonian</name>
    <name type="synonym">Violescent sea-whip</name>
    <dbReference type="NCBI Taxonomy" id="317549"/>
    <lineage>
        <taxon>Eukaryota</taxon>
        <taxon>Metazoa</taxon>
        <taxon>Cnidaria</taxon>
        <taxon>Anthozoa</taxon>
        <taxon>Octocorallia</taxon>
        <taxon>Malacalcyonacea</taxon>
        <taxon>Plexauridae</taxon>
        <taxon>Paramuricea</taxon>
    </lineage>
</organism>
<comment type="caution">
    <text evidence="1">The sequence shown here is derived from an EMBL/GenBank/DDBJ whole genome shotgun (WGS) entry which is preliminary data.</text>
</comment>
<evidence type="ECO:0000313" key="1">
    <source>
        <dbReference type="EMBL" id="CAB4025052.1"/>
    </source>
</evidence>
<keyword evidence="2" id="KW-1185">Reference proteome</keyword>
<dbReference type="OrthoDB" id="10059413at2759"/>
<dbReference type="AlphaFoldDB" id="A0A6S7KBP1"/>
<dbReference type="Gene3D" id="3.30.70.1820">
    <property type="entry name" value="L1 transposable element, RRM domain"/>
    <property type="match status" value="1"/>
</dbReference>
<sequence length="166" mass="19378">MDRIDELCSMMQTVMKKLKTLDLIKDRILSVEQDVKSLKESIKFAHAELDDLKKEMKERKEAEDEKEIKIKILEILTGGFKKRKARHADARREIKIDRAHRVGRKRDDRRKPRAIVAKFSFFLTERRSAITQKIEGNTDRNLRAVSRGDRKSSTNIVSRDEKSKGG</sequence>
<reference evidence="1" key="1">
    <citation type="submission" date="2020-04" db="EMBL/GenBank/DDBJ databases">
        <authorList>
            <person name="Alioto T."/>
            <person name="Alioto T."/>
            <person name="Gomez Garrido J."/>
        </authorList>
    </citation>
    <scope>NUCLEOTIDE SEQUENCE</scope>
    <source>
        <strain evidence="1">A484AB</strain>
    </source>
</reference>
<evidence type="ECO:0000313" key="2">
    <source>
        <dbReference type="Proteomes" id="UP001152795"/>
    </source>
</evidence>
<name>A0A6S7KBP1_PARCT</name>
<proteinExistence type="predicted"/>
<dbReference type="EMBL" id="CACRXK020013380">
    <property type="protein sequence ID" value="CAB4025052.1"/>
    <property type="molecule type" value="Genomic_DNA"/>
</dbReference>
<dbReference type="Proteomes" id="UP001152795">
    <property type="component" value="Unassembled WGS sequence"/>
</dbReference>
<gene>
    <name evidence="1" type="ORF">PACLA_8A083871</name>
</gene>
<protein>
    <submittedName>
        <fullName evidence="1">Uncharacterized protein</fullName>
    </submittedName>
</protein>
<accession>A0A6S7KBP1</accession>